<evidence type="ECO:0000256" key="5">
    <source>
        <dbReference type="ARBA" id="ARBA00023136"/>
    </source>
</evidence>
<dbReference type="GO" id="GO:0016746">
    <property type="term" value="F:acyltransferase activity"/>
    <property type="evidence" value="ECO:0007669"/>
    <property type="project" value="UniProtKB-KW"/>
</dbReference>
<keyword evidence="5 8" id="KW-0472">Membrane</keyword>
<dbReference type="Proteomes" id="UP000620104">
    <property type="component" value="Unassembled WGS sequence"/>
</dbReference>
<accession>A0A8H3TU70</accession>
<evidence type="ECO:0000313" key="9">
    <source>
        <dbReference type="EMBL" id="GHJ86973.1"/>
    </source>
</evidence>
<keyword evidence="1" id="KW-0808">Transferase</keyword>
<name>A0A8H3TU70_9TREE</name>
<dbReference type="PANTHER" id="PTHR23063">
    <property type="entry name" value="PHOSPHOLIPID ACYLTRANSFERASE"/>
    <property type="match status" value="1"/>
</dbReference>
<evidence type="ECO:0000256" key="3">
    <source>
        <dbReference type="ARBA" id="ARBA00022989"/>
    </source>
</evidence>
<evidence type="ECO:0000256" key="6">
    <source>
        <dbReference type="ARBA" id="ARBA00023315"/>
    </source>
</evidence>
<keyword evidence="4" id="KW-0443">Lipid metabolism</keyword>
<evidence type="ECO:0000256" key="1">
    <source>
        <dbReference type="ARBA" id="ARBA00022679"/>
    </source>
</evidence>
<dbReference type="PANTHER" id="PTHR23063:SF60">
    <property type="entry name" value="LYSOPHOSPHATIDIC ACID:OLEOYL-COA ACYLTRANSFERASE 1"/>
    <property type="match status" value="1"/>
</dbReference>
<evidence type="ECO:0000256" key="7">
    <source>
        <dbReference type="SAM" id="MobiDB-lite"/>
    </source>
</evidence>
<reference evidence="9" key="1">
    <citation type="submission" date="2020-07" db="EMBL/GenBank/DDBJ databases">
        <title>Draft Genome Sequence of a Deep-Sea Yeast, Naganishia (Cryptococcus) liquefaciens strain N6.</title>
        <authorList>
            <person name="Han Y.W."/>
            <person name="Kajitani R."/>
            <person name="Morimoto H."/>
            <person name="Parhat M."/>
            <person name="Tsubouchi H."/>
            <person name="Bakenova O."/>
            <person name="Ogata M."/>
            <person name="Argunhan B."/>
            <person name="Aoki R."/>
            <person name="Kajiwara S."/>
            <person name="Itoh T."/>
            <person name="Iwasaki H."/>
        </authorList>
    </citation>
    <scope>NUCLEOTIDE SEQUENCE</scope>
    <source>
        <strain evidence="9">N6</strain>
    </source>
</reference>
<dbReference type="AlphaFoldDB" id="A0A8H3TU70"/>
<feature type="region of interest" description="Disordered" evidence="7">
    <location>
        <begin position="365"/>
        <end position="393"/>
    </location>
</feature>
<dbReference type="EMBL" id="BLZA01000019">
    <property type="protein sequence ID" value="GHJ86973.1"/>
    <property type="molecule type" value="Genomic_DNA"/>
</dbReference>
<feature type="transmembrane region" description="Helical" evidence="8">
    <location>
        <begin position="79"/>
        <end position="95"/>
    </location>
</feature>
<evidence type="ECO:0000256" key="2">
    <source>
        <dbReference type="ARBA" id="ARBA00022692"/>
    </source>
</evidence>
<feature type="compositionally biased region" description="Gly residues" evidence="7">
    <location>
        <begin position="367"/>
        <end position="387"/>
    </location>
</feature>
<gene>
    <name evidence="9" type="ORF">NliqN6_3375</name>
</gene>
<dbReference type="OrthoDB" id="272512at2759"/>
<keyword evidence="3 8" id="KW-1133">Transmembrane helix</keyword>
<protein>
    <recommendedName>
        <fullName evidence="11">Phospholipid/glycerol acyltransferase domain-containing protein</fullName>
    </recommendedName>
</protein>
<sequence length="393" mass="42796">MEKYSKWRDPGTGIQPFLPPVPATSESPLLVLYKAVAGFASISRCAVLLVVALVYAVLVDIPERVLGPALSRRITRIPSAALCRLALFLMGYWWIGTEVAQVKRVREKIPVKVEVKAGDLIVANWTGYIEVLYLAFRYQPTFLLPIHEEAPASTADTSESITTHTKFLGYKPVRLSTLLSLTAHTPTTFRTRLAGTITYPSIAHARSSLPGAPLVVFPEGTTSNARGLLKFSKGCLADVKVPVITYNVWIMFFKHPPPTVYTPTSTHTVPTPRFNPFPHMFTTQCASLLPRNLTCRILHPSNSPSSGSFLPSETLNLNSLTGNDTHENVLGGCCGVLMCQLGRFKHVGLGWEDKEAFLKFFKSRKGAGSGTSGGRAMGGEGRRGGPGKARTGR</sequence>
<feature type="transmembrane region" description="Helical" evidence="8">
    <location>
        <begin position="35"/>
        <end position="58"/>
    </location>
</feature>
<keyword evidence="10" id="KW-1185">Reference proteome</keyword>
<keyword evidence="6" id="KW-0012">Acyltransferase</keyword>
<organism evidence="9 10">
    <name type="scientific">Naganishia liquefaciens</name>
    <dbReference type="NCBI Taxonomy" id="104408"/>
    <lineage>
        <taxon>Eukaryota</taxon>
        <taxon>Fungi</taxon>
        <taxon>Dikarya</taxon>
        <taxon>Basidiomycota</taxon>
        <taxon>Agaricomycotina</taxon>
        <taxon>Tremellomycetes</taxon>
        <taxon>Filobasidiales</taxon>
        <taxon>Filobasidiaceae</taxon>
        <taxon>Naganishia</taxon>
    </lineage>
</organism>
<evidence type="ECO:0000313" key="10">
    <source>
        <dbReference type="Proteomes" id="UP000620104"/>
    </source>
</evidence>
<proteinExistence type="predicted"/>
<comment type="caution">
    <text evidence="9">The sequence shown here is derived from an EMBL/GenBank/DDBJ whole genome shotgun (WGS) entry which is preliminary data.</text>
</comment>
<evidence type="ECO:0000256" key="8">
    <source>
        <dbReference type="SAM" id="Phobius"/>
    </source>
</evidence>
<keyword evidence="2 8" id="KW-0812">Transmembrane</keyword>
<evidence type="ECO:0000256" key="4">
    <source>
        <dbReference type="ARBA" id="ARBA00023098"/>
    </source>
</evidence>
<dbReference type="GO" id="GO:0006629">
    <property type="term" value="P:lipid metabolic process"/>
    <property type="evidence" value="ECO:0007669"/>
    <property type="project" value="UniProtKB-KW"/>
</dbReference>
<evidence type="ECO:0008006" key="11">
    <source>
        <dbReference type="Google" id="ProtNLM"/>
    </source>
</evidence>